<evidence type="ECO:0000313" key="14">
    <source>
        <dbReference type="Proteomes" id="UP000273083"/>
    </source>
</evidence>
<organism evidence="13 14">
    <name type="scientific">Mobilisporobacter senegalensis</name>
    <dbReference type="NCBI Taxonomy" id="1329262"/>
    <lineage>
        <taxon>Bacteria</taxon>
        <taxon>Bacillati</taxon>
        <taxon>Bacillota</taxon>
        <taxon>Clostridia</taxon>
        <taxon>Lachnospirales</taxon>
        <taxon>Lachnospiraceae</taxon>
        <taxon>Mobilisporobacter</taxon>
    </lineage>
</organism>
<keyword evidence="14" id="KW-1185">Reference proteome</keyword>
<evidence type="ECO:0000313" key="13">
    <source>
        <dbReference type="EMBL" id="ROR30501.1"/>
    </source>
</evidence>
<comment type="pathway">
    <text evidence="3">Cofactor biosynthesis; riboflavin biosynthesis; riboflavin from 2-hydroxy-3-oxobutyl phosphate and 5-amino-6-(D-ribitylamino)uracil: step 2/2.</text>
</comment>
<comment type="function">
    <text evidence="2">Catalyzes the dismutation of two molecules of 6,7-dimethyl-8-ribityllumazine, resulting in the formation of riboflavin and 5-amino-6-(D-ribitylamino)uracil.</text>
</comment>
<evidence type="ECO:0000256" key="6">
    <source>
        <dbReference type="ARBA" id="ARBA00013950"/>
    </source>
</evidence>
<reference evidence="13 14" key="1">
    <citation type="submission" date="2018-11" db="EMBL/GenBank/DDBJ databases">
        <title>Genomic Encyclopedia of Type Strains, Phase IV (KMG-IV): sequencing the most valuable type-strain genomes for metagenomic binning, comparative biology and taxonomic classification.</title>
        <authorList>
            <person name="Goeker M."/>
        </authorList>
    </citation>
    <scope>NUCLEOTIDE SEQUENCE [LARGE SCALE GENOMIC DNA]</scope>
    <source>
        <strain evidence="13 14">DSM 26537</strain>
    </source>
</reference>
<evidence type="ECO:0000259" key="12">
    <source>
        <dbReference type="PROSITE" id="PS51177"/>
    </source>
</evidence>
<dbReference type="NCBIfam" id="NF006767">
    <property type="entry name" value="PRK09289.1"/>
    <property type="match status" value="1"/>
</dbReference>
<gene>
    <name evidence="13" type="ORF">EDD66_102153</name>
</gene>
<dbReference type="InterPro" id="IPR017938">
    <property type="entry name" value="Riboflavin_synthase-like_b-brl"/>
</dbReference>
<evidence type="ECO:0000256" key="10">
    <source>
        <dbReference type="NCBIfam" id="TIGR00187"/>
    </source>
</evidence>
<dbReference type="FunFam" id="2.40.30.20:FF:000004">
    <property type="entry name" value="Riboflavin synthase, alpha subunit"/>
    <property type="match status" value="1"/>
</dbReference>
<sequence>MFTGLVEEIGVLTNISKGDKSYLLTFQGKKIMDDIQIGDSISVNGVCLTANSITKTTFSAEVMPETLKRSSLGALKIGNEVNLERAMSMNGRFGGHIVSGHIDGTGKIDSIEKENNAVVISIRSSLKILRYIIEKGSITIDGISLTVIYVDNEIFKVSLIPHTGNETTLLKKSVGSKVNLECDMVGKYIEKLLQPMEEKKEKSNINLDFLTEHGFY</sequence>
<dbReference type="FunFam" id="2.40.30.20:FF:000003">
    <property type="entry name" value="Riboflavin synthase, alpha subunit"/>
    <property type="match status" value="1"/>
</dbReference>
<dbReference type="GO" id="GO:0004746">
    <property type="term" value="F:riboflavin synthase activity"/>
    <property type="evidence" value="ECO:0007669"/>
    <property type="project" value="UniProtKB-UniRule"/>
</dbReference>
<evidence type="ECO:0000256" key="5">
    <source>
        <dbReference type="ARBA" id="ARBA00012827"/>
    </source>
</evidence>
<dbReference type="OrthoDB" id="9788537at2"/>
<evidence type="ECO:0000256" key="7">
    <source>
        <dbReference type="ARBA" id="ARBA00022619"/>
    </source>
</evidence>
<dbReference type="NCBIfam" id="TIGR00187">
    <property type="entry name" value="ribE"/>
    <property type="match status" value="1"/>
</dbReference>
<dbReference type="Pfam" id="PF00677">
    <property type="entry name" value="Lum_binding"/>
    <property type="match status" value="2"/>
</dbReference>
<dbReference type="Proteomes" id="UP000273083">
    <property type="component" value="Unassembled WGS sequence"/>
</dbReference>
<evidence type="ECO:0000256" key="11">
    <source>
        <dbReference type="PROSITE-ProRule" id="PRU00524"/>
    </source>
</evidence>
<evidence type="ECO:0000256" key="4">
    <source>
        <dbReference type="ARBA" id="ARBA00011233"/>
    </source>
</evidence>
<name>A0A3N1XWB8_9FIRM</name>
<dbReference type="Gene3D" id="2.40.30.20">
    <property type="match status" value="2"/>
</dbReference>
<feature type="repeat" description="Lumazine-binding" evidence="11">
    <location>
        <begin position="97"/>
        <end position="193"/>
    </location>
</feature>
<keyword evidence="9" id="KW-0677">Repeat</keyword>
<dbReference type="EMBL" id="RJVG01000002">
    <property type="protein sequence ID" value="ROR30501.1"/>
    <property type="molecule type" value="Genomic_DNA"/>
</dbReference>
<evidence type="ECO:0000256" key="9">
    <source>
        <dbReference type="ARBA" id="ARBA00022737"/>
    </source>
</evidence>
<dbReference type="PANTHER" id="PTHR21098:SF12">
    <property type="entry name" value="RIBOFLAVIN SYNTHASE"/>
    <property type="match status" value="1"/>
</dbReference>
<dbReference type="InterPro" id="IPR026017">
    <property type="entry name" value="Lumazine-bd_dom"/>
</dbReference>
<dbReference type="NCBIfam" id="NF009566">
    <property type="entry name" value="PRK13020.1"/>
    <property type="match status" value="1"/>
</dbReference>
<evidence type="ECO:0000256" key="8">
    <source>
        <dbReference type="ARBA" id="ARBA00022679"/>
    </source>
</evidence>
<feature type="domain" description="Lumazine-binding" evidence="12">
    <location>
        <begin position="1"/>
        <end position="96"/>
    </location>
</feature>
<accession>A0A3N1XWB8</accession>
<dbReference type="RefSeq" id="WP_123608202.1">
    <property type="nucleotide sequence ID" value="NZ_RJVG01000002.1"/>
</dbReference>
<keyword evidence="7" id="KW-0686">Riboflavin biosynthesis</keyword>
<comment type="subunit">
    <text evidence="4">Homotrimer.</text>
</comment>
<dbReference type="AlphaFoldDB" id="A0A3N1XWB8"/>
<dbReference type="SUPFAM" id="SSF63380">
    <property type="entry name" value="Riboflavin synthase domain-like"/>
    <property type="match status" value="2"/>
</dbReference>
<evidence type="ECO:0000256" key="3">
    <source>
        <dbReference type="ARBA" id="ARBA00004887"/>
    </source>
</evidence>
<dbReference type="PIRSF" id="PIRSF000498">
    <property type="entry name" value="Riboflavin_syn_A"/>
    <property type="match status" value="1"/>
</dbReference>
<evidence type="ECO:0000256" key="1">
    <source>
        <dbReference type="ARBA" id="ARBA00000968"/>
    </source>
</evidence>
<dbReference type="InterPro" id="IPR001783">
    <property type="entry name" value="Lumazine-bd"/>
</dbReference>
<evidence type="ECO:0000256" key="2">
    <source>
        <dbReference type="ARBA" id="ARBA00002803"/>
    </source>
</evidence>
<comment type="caution">
    <text evidence="13">The sequence shown here is derived from an EMBL/GenBank/DDBJ whole genome shotgun (WGS) entry which is preliminary data.</text>
</comment>
<proteinExistence type="predicted"/>
<feature type="domain" description="Lumazine-binding" evidence="12">
    <location>
        <begin position="97"/>
        <end position="193"/>
    </location>
</feature>
<dbReference type="PANTHER" id="PTHR21098">
    <property type="entry name" value="RIBOFLAVIN SYNTHASE ALPHA CHAIN"/>
    <property type="match status" value="1"/>
</dbReference>
<comment type="catalytic activity">
    <reaction evidence="1">
        <text>2 6,7-dimethyl-8-(1-D-ribityl)lumazine + H(+) = 5-amino-6-(D-ribitylamino)uracil + riboflavin</text>
        <dbReference type="Rhea" id="RHEA:20772"/>
        <dbReference type="ChEBI" id="CHEBI:15378"/>
        <dbReference type="ChEBI" id="CHEBI:15934"/>
        <dbReference type="ChEBI" id="CHEBI:57986"/>
        <dbReference type="ChEBI" id="CHEBI:58201"/>
        <dbReference type="EC" id="2.5.1.9"/>
    </reaction>
</comment>
<dbReference type="EC" id="2.5.1.9" evidence="5 10"/>
<dbReference type="InterPro" id="IPR023366">
    <property type="entry name" value="ATP_synth_asu-like_sf"/>
</dbReference>
<keyword evidence="8" id="KW-0808">Transferase</keyword>
<protein>
    <recommendedName>
        <fullName evidence="6 10">Riboflavin synthase</fullName>
        <ecNumber evidence="5 10">2.5.1.9</ecNumber>
    </recommendedName>
</protein>
<feature type="repeat" description="Lumazine-binding" evidence="11">
    <location>
        <begin position="1"/>
        <end position="96"/>
    </location>
</feature>
<dbReference type="GO" id="GO:0009231">
    <property type="term" value="P:riboflavin biosynthetic process"/>
    <property type="evidence" value="ECO:0007669"/>
    <property type="project" value="UniProtKB-KW"/>
</dbReference>
<dbReference type="PROSITE" id="PS51177">
    <property type="entry name" value="LUMAZINE_BIND"/>
    <property type="match status" value="2"/>
</dbReference>
<dbReference type="CDD" id="cd00402">
    <property type="entry name" value="Riboflavin_synthase_like"/>
    <property type="match status" value="1"/>
</dbReference>